<sequence length="608" mass="67844">MSKEPLVLFSPLPPTRNGIADYCDCLMAPLAKHYDLFAVVANDATLPNTTDYQPLKLAEYEHRRAAFQSCAHIYQIGNNLDHPYMLPTLSRVPGLVTIHDMGLQHMLGLALPGGPAGSLYSDLMFDAYGSAGKLIAEDVTKWGWQSPIVHSELGFVPAFVRRSRGIVTHSLTGMLRVAAAGYDRPIYHLPHPYQDRVDPMAEDRETARRRARVRLDLPSDKIILLSLGFVTRHKRVDLTLEALSVLVSEGRPVVLVVAGQVSPDDFDLHFHVRRLGLEAHVIARGYVPDNLLMEYLAACDILVNLRYPTLGESSGSLANGLGMGCCIVVTDIGTFSELPDTCAVKVAVNEMTREGLLDKIVPIVCSSERRKRLEVNARKFAAQQLRLSTFIDGYLLAIDKTFSKNAKTPPVCAPVHRVRRLPKTARRKVEATASRLSREATTGHNLWWRSLMLPLPHPGDNLGIIGGGEFEVSLVKASFDWENVYLHDERNEKYRYYNALLVLLGGREFTLKYPDILKTIAKILPFGAILLLNIIDEDQSREDEAPRPFDVSELLEQYGFKTLDMENLSPEILEGAYKGRQPLQYSILAIKASNIISPPGSPYHEIYE</sequence>
<dbReference type="PANTHER" id="PTHR46401:SF2">
    <property type="entry name" value="GLYCOSYLTRANSFERASE WBBK-RELATED"/>
    <property type="match status" value="1"/>
</dbReference>
<dbReference type="PANTHER" id="PTHR46401">
    <property type="entry name" value="GLYCOSYLTRANSFERASE WBBK-RELATED"/>
    <property type="match status" value="1"/>
</dbReference>
<dbReference type="Gene3D" id="3.40.50.2000">
    <property type="entry name" value="Glycogen Phosphorylase B"/>
    <property type="match status" value="1"/>
</dbReference>
<accession>A0A7W4JH81</accession>
<dbReference type="RefSeq" id="WP_182968931.1">
    <property type="nucleotide sequence ID" value="NZ_BAABGC010000018.1"/>
</dbReference>
<evidence type="ECO:0000313" key="4">
    <source>
        <dbReference type="Proteomes" id="UP000525623"/>
    </source>
</evidence>
<organism evidence="3 4">
    <name type="scientific">Gluconacetobacter tumulicola</name>
    <dbReference type="NCBI Taxonomy" id="1017177"/>
    <lineage>
        <taxon>Bacteria</taxon>
        <taxon>Pseudomonadati</taxon>
        <taxon>Pseudomonadota</taxon>
        <taxon>Alphaproteobacteria</taxon>
        <taxon>Acetobacterales</taxon>
        <taxon>Acetobacteraceae</taxon>
        <taxon>Gluconacetobacter</taxon>
    </lineage>
</organism>
<gene>
    <name evidence="3" type="ORF">HLH29_19010</name>
</gene>
<evidence type="ECO:0000259" key="2">
    <source>
        <dbReference type="Pfam" id="PF00534"/>
    </source>
</evidence>
<keyword evidence="1 3" id="KW-0808">Transferase</keyword>
<dbReference type="Pfam" id="PF00534">
    <property type="entry name" value="Glycos_transf_1"/>
    <property type="match status" value="1"/>
</dbReference>
<dbReference type="GO" id="GO:0016757">
    <property type="term" value="F:glycosyltransferase activity"/>
    <property type="evidence" value="ECO:0007669"/>
    <property type="project" value="InterPro"/>
</dbReference>
<dbReference type="EMBL" id="JABEQL010000050">
    <property type="protein sequence ID" value="MBB2181207.1"/>
    <property type="molecule type" value="Genomic_DNA"/>
</dbReference>
<dbReference type="CDD" id="cd03801">
    <property type="entry name" value="GT4_PimA-like"/>
    <property type="match status" value="1"/>
</dbReference>
<dbReference type="AlphaFoldDB" id="A0A7W4JH81"/>
<dbReference type="SUPFAM" id="SSF53756">
    <property type="entry name" value="UDP-Glycosyltransferase/glycogen phosphorylase"/>
    <property type="match status" value="1"/>
</dbReference>
<proteinExistence type="predicted"/>
<dbReference type="InterPro" id="IPR001296">
    <property type="entry name" value="Glyco_trans_1"/>
</dbReference>
<evidence type="ECO:0000256" key="1">
    <source>
        <dbReference type="ARBA" id="ARBA00022679"/>
    </source>
</evidence>
<dbReference type="Proteomes" id="UP000525623">
    <property type="component" value="Unassembled WGS sequence"/>
</dbReference>
<reference evidence="3 4" key="1">
    <citation type="submission" date="2020-04" db="EMBL/GenBank/DDBJ databases">
        <title>Description of novel Gluconacetobacter.</title>
        <authorList>
            <person name="Sombolestani A."/>
        </authorList>
    </citation>
    <scope>NUCLEOTIDE SEQUENCE [LARGE SCALE GENOMIC DNA]</scope>
    <source>
        <strain evidence="3 4">LMG 27725</strain>
    </source>
</reference>
<evidence type="ECO:0000313" key="3">
    <source>
        <dbReference type="EMBL" id="MBB2181207.1"/>
    </source>
</evidence>
<keyword evidence="4" id="KW-1185">Reference proteome</keyword>
<comment type="caution">
    <text evidence="3">The sequence shown here is derived from an EMBL/GenBank/DDBJ whole genome shotgun (WGS) entry which is preliminary data.</text>
</comment>
<feature type="domain" description="Glycosyl transferase family 1" evidence="2">
    <location>
        <begin position="209"/>
        <end position="379"/>
    </location>
</feature>
<protein>
    <submittedName>
        <fullName evidence="3">Glycosyltransferase family 4 protein</fullName>
    </submittedName>
</protein>
<name>A0A7W4JH81_9PROT</name>